<comment type="caution">
    <text evidence="2">Lacks conserved residue(s) required for the propagation of feature annotation.</text>
</comment>
<dbReference type="GO" id="GO:0000287">
    <property type="term" value="F:magnesium ion binding"/>
    <property type="evidence" value="ECO:0007669"/>
    <property type="project" value="UniProtKB-UniRule"/>
</dbReference>
<dbReference type="EC" id="2.5.1.-" evidence="2"/>
<dbReference type="Gene3D" id="3.40.1180.10">
    <property type="entry name" value="Decaprenyl diphosphate synthase-like"/>
    <property type="match status" value="1"/>
</dbReference>
<feature type="binding site" evidence="2">
    <location>
        <begin position="175"/>
        <end position="177"/>
    </location>
    <ligand>
        <name>substrate</name>
    </ligand>
</feature>
<name>A0A1F6F3Q5_9BACT</name>
<comment type="function">
    <text evidence="2">Catalyzes the condensation of isopentenyl diphosphate (IPP) with allylic pyrophosphates generating different type of terpenoids.</text>
</comment>
<comment type="caution">
    <text evidence="3">The sequence shown here is derived from an EMBL/GenBank/DDBJ whole genome shotgun (WGS) entry which is preliminary data.</text>
</comment>
<keyword evidence="2" id="KW-0460">Magnesium</keyword>
<evidence type="ECO:0000313" key="4">
    <source>
        <dbReference type="Proteomes" id="UP000177372"/>
    </source>
</evidence>
<sequence>MIHLAIIPDGNRRWALARGLPPWKGHEKAAENFETMLKWGRKSGRISTLTFWAFSTANWNREPEEVNKLMEILEKYLKEKREKFLENGVRFLHSGRKDRLPGTLRTLLEDTEQETGKNWTFTLNLALDYGGKDELLRAIKKLSGKDVTDESIRAHVDHPELPDIDLVIRTSGEYRTSDFALWTAVYAEWVFIDHYFPDFSEADLAMALQTYDERRRRFGR</sequence>
<dbReference type="PANTHER" id="PTHR10291:SF0">
    <property type="entry name" value="DEHYDRODOLICHYL DIPHOSPHATE SYNTHASE 2"/>
    <property type="match status" value="1"/>
</dbReference>
<dbReference type="GO" id="GO:0016094">
    <property type="term" value="P:polyprenol biosynthetic process"/>
    <property type="evidence" value="ECO:0007669"/>
    <property type="project" value="TreeGrafter"/>
</dbReference>
<feature type="binding site" evidence="2">
    <location>
        <position position="169"/>
    </location>
    <ligand>
        <name>substrate</name>
    </ligand>
</feature>
<dbReference type="PANTHER" id="PTHR10291">
    <property type="entry name" value="DEHYDRODOLICHYL DIPHOSPHATE SYNTHASE FAMILY MEMBER"/>
    <property type="match status" value="1"/>
</dbReference>
<feature type="binding site" evidence="2">
    <location>
        <begin position="10"/>
        <end position="13"/>
    </location>
    <ligand>
        <name>substrate</name>
    </ligand>
</feature>
<feature type="binding site" evidence="2">
    <location>
        <position position="188"/>
    </location>
    <ligand>
        <name>Mg(2+)</name>
        <dbReference type="ChEBI" id="CHEBI:18420"/>
    </ligand>
</feature>
<protein>
    <recommendedName>
        <fullName evidence="2">Isoprenyl transferase</fullName>
        <ecNumber evidence="2">2.5.1.-</ecNumber>
    </recommendedName>
</protein>
<gene>
    <name evidence="3" type="ORF">A3A39_00235</name>
</gene>
<dbReference type="Proteomes" id="UP000177372">
    <property type="component" value="Unassembled WGS sequence"/>
</dbReference>
<dbReference type="EMBL" id="MFLZ01000006">
    <property type="protein sequence ID" value="OGG80495.1"/>
    <property type="molecule type" value="Genomic_DNA"/>
</dbReference>
<organism evidence="3 4">
    <name type="scientific">Candidatus Kaiserbacteria bacterium RIFCSPLOWO2_01_FULL_54_13</name>
    <dbReference type="NCBI Taxonomy" id="1798512"/>
    <lineage>
        <taxon>Bacteria</taxon>
        <taxon>Candidatus Kaiseribacteriota</taxon>
    </lineage>
</organism>
<feature type="binding site" evidence="2">
    <location>
        <position position="59"/>
    </location>
    <ligand>
        <name>substrate</name>
    </ligand>
</feature>
<feature type="binding site" evidence="2">
    <location>
        <position position="9"/>
    </location>
    <ligand>
        <name>Mg(2+)</name>
        <dbReference type="ChEBI" id="CHEBI:18420"/>
    </ligand>
</feature>
<dbReference type="HAMAP" id="MF_01139">
    <property type="entry name" value="ISPT"/>
    <property type="match status" value="1"/>
</dbReference>
<feature type="binding site" evidence="2">
    <location>
        <position position="14"/>
    </location>
    <ligand>
        <name>substrate</name>
    </ligand>
</feature>
<dbReference type="STRING" id="1798512.A3A39_00235"/>
<evidence type="ECO:0000256" key="2">
    <source>
        <dbReference type="HAMAP-Rule" id="MF_01139"/>
    </source>
</evidence>
<dbReference type="CDD" id="cd00475">
    <property type="entry name" value="Cis_IPPS"/>
    <property type="match status" value="1"/>
</dbReference>
<feature type="active site" description="Proton acceptor" evidence="2">
    <location>
        <position position="58"/>
    </location>
</feature>
<evidence type="ECO:0000256" key="1">
    <source>
        <dbReference type="ARBA" id="ARBA00022679"/>
    </source>
</evidence>
<keyword evidence="1 2" id="KW-0808">Transferase</keyword>
<reference evidence="3 4" key="1">
    <citation type="journal article" date="2016" name="Nat. Commun.">
        <title>Thousands of microbial genomes shed light on interconnected biogeochemical processes in an aquifer system.</title>
        <authorList>
            <person name="Anantharaman K."/>
            <person name="Brown C.T."/>
            <person name="Hug L.A."/>
            <person name="Sharon I."/>
            <person name="Castelle C.J."/>
            <person name="Probst A.J."/>
            <person name="Thomas B.C."/>
            <person name="Singh A."/>
            <person name="Wilkins M.J."/>
            <person name="Karaoz U."/>
            <person name="Brodie E.L."/>
            <person name="Williams K.H."/>
            <person name="Hubbard S.S."/>
            <person name="Banfield J.F."/>
        </authorList>
    </citation>
    <scope>NUCLEOTIDE SEQUENCE [LARGE SCALE GENOMIC DNA]</scope>
</reference>
<feature type="binding site" evidence="2">
    <location>
        <position position="26"/>
    </location>
    <ligand>
        <name>substrate</name>
    </ligand>
</feature>
<proteinExistence type="inferred from homology"/>
<evidence type="ECO:0000313" key="3">
    <source>
        <dbReference type="EMBL" id="OGG80495.1"/>
    </source>
</evidence>
<dbReference type="InterPro" id="IPR001441">
    <property type="entry name" value="UPP_synth-like"/>
</dbReference>
<dbReference type="Pfam" id="PF01255">
    <property type="entry name" value="Prenyltransf"/>
    <property type="match status" value="1"/>
</dbReference>
<comment type="similarity">
    <text evidence="2">Belongs to the UPP synthase family.</text>
</comment>
<accession>A0A1F6F3Q5</accession>
<dbReference type="NCBIfam" id="TIGR00055">
    <property type="entry name" value="uppS"/>
    <property type="match status" value="1"/>
</dbReference>
<feature type="binding site" evidence="2">
    <location>
        <position position="61"/>
    </location>
    <ligand>
        <name>substrate</name>
    </ligand>
</feature>
<dbReference type="SUPFAM" id="SSF64005">
    <property type="entry name" value="Undecaprenyl diphosphate synthase"/>
    <property type="match status" value="1"/>
</dbReference>
<dbReference type="AlphaFoldDB" id="A0A1F6F3Q5"/>
<comment type="subunit">
    <text evidence="2">Homodimer.</text>
</comment>
<dbReference type="InterPro" id="IPR036424">
    <property type="entry name" value="UPP_synth-like_sf"/>
</dbReference>
<comment type="cofactor">
    <cofactor evidence="2">
        <name>Mg(2+)</name>
        <dbReference type="ChEBI" id="CHEBI:18420"/>
    </cofactor>
    <text evidence="2">Binds 2 magnesium ions per subunit.</text>
</comment>
<dbReference type="GO" id="GO:0045547">
    <property type="term" value="F:ditrans,polycis-polyprenyl diphosphate synthase [(2E,6E)-farnesyl diphosphate specific] activity"/>
    <property type="evidence" value="ECO:0007669"/>
    <property type="project" value="TreeGrafter"/>
</dbReference>
<feature type="active site" evidence="2">
    <location>
        <position position="9"/>
    </location>
</feature>
<keyword evidence="2" id="KW-0479">Metal-binding</keyword>